<evidence type="ECO:0000256" key="12">
    <source>
        <dbReference type="SAM" id="MobiDB-lite"/>
    </source>
</evidence>
<dbReference type="Gene3D" id="1.25.40.720">
    <property type="entry name" value="Telomere length regulation protein 2, C-terminal domain"/>
    <property type="match status" value="2"/>
</dbReference>
<evidence type="ECO:0000256" key="9">
    <source>
        <dbReference type="ARBA" id="ARBA00023136"/>
    </source>
</evidence>
<keyword evidence="9" id="KW-0472">Membrane</keyword>
<evidence type="ECO:0000256" key="7">
    <source>
        <dbReference type="ARBA" id="ARBA00022490"/>
    </source>
</evidence>
<evidence type="ECO:0000259" key="14">
    <source>
        <dbReference type="Pfam" id="PF25320"/>
    </source>
</evidence>
<evidence type="ECO:0000256" key="4">
    <source>
        <dbReference type="ARBA" id="ARBA00004574"/>
    </source>
</evidence>
<evidence type="ECO:0000313" key="15">
    <source>
        <dbReference type="Proteomes" id="UP000515156"/>
    </source>
</evidence>
<evidence type="ECO:0000256" key="6">
    <source>
        <dbReference type="ARBA" id="ARBA00018231"/>
    </source>
</evidence>
<keyword evidence="8" id="KW-0158">Chromosome</keyword>
<comment type="similarity">
    <text evidence="5">Belongs to the TEL2 family.</text>
</comment>
<evidence type="ECO:0000256" key="8">
    <source>
        <dbReference type="ARBA" id="ARBA00022895"/>
    </source>
</evidence>
<dbReference type="KEGG" id="muo:115476255"/>
<keyword evidence="10" id="KW-0539">Nucleus</keyword>
<reference evidence="16 17" key="1">
    <citation type="submission" date="2025-04" db="UniProtKB">
        <authorList>
            <consortium name="RefSeq"/>
        </authorList>
    </citation>
    <scope>IDENTIFICATION</scope>
</reference>
<evidence type="ECO:0000313" key="17">
    <source>
        <dbReference type="RefSeq" id="XP_030068390.1"/>
    </source>
</evidence>
<name>A0A6P7YYP8_9AMPH</name>
<organism evidence="15 17">
    <name type="scientific">Microcaecilia unicolor</name>
    <dbReference type="NCBI Taxonomy" id="1415580"/>
    <lineage>
        <taxon>Eukaryota</taxon>
        <taxon>Metazoa</taxon>
        <taxon>Chordata</taxon>
        <taxon>Craniata</taxon>
        <taxon>Vertebrata</taxon>
        <taxon>Euteleostomi</taxon>
        <taxon>Amphibia</taxon>
        <taxon>Gymnophiona</taxon>
        <taxon>Siphonopidae</taxon>
        <taxon>Microcaecilia</taxon>
    </lineage>
</organism>
<dbReference type="RefSeq" id="XP_030068389.1">
    <property type="nucleotide sequence ID" value="XM_030212529.1"/>
</dbReference>
<feature type="compositionally biased region" description="Polar residues" evidence="12">
    <location>
        <begin position="444"/>
        <end position="456"/>
    </location>
</feature>
<dbReference type="GO" id="GO:0005634">
    <property type="term" value="C:nucleus"/>
    <property type="evidence" value="ECO:0007669"/>
    <property type="project" value="UniProtKB-SubCell"/>
</dbReference>
<feature type="domain" description="Telomere length regulation protein conserved" evidence="13">
    <location>
        <begin position="509"/>
        <end position="613"/>
    </location>
</feature>
<keyword evidence="8" id="KW-0779">Telomere</keyword>
<feature type="compositionally biased region" description="Acidic residues" evidence="12">
    <location>
        <begin position="480"/>
        <end position="491"/>
    </location>
</feature>
<dbReference type="InterPro" id="IPR019337">
    <property type="entry name" value="Telomere_length_regulation_dom"/>
</dbReference>
<evidence type="ECO:0000259" key="13">
    <source>
        <dbReference type="Pfam" id="PF10193"/>
    </source>
</evidence>
<dbReference type="CTD" id="9894"/>
<dbReference type="GO" id="GO:0016020">
    <property type="term" value="C:membrane"/>
    <property type="evidence" value="ECO:0007669"/>
    <property type="project" value="UniProtKB-SubCell"/>
</dbReference>
<evidence type="ECO:0000256" key="3">
    <source>
        <dbReference type="ARBA" id="ARBA00004496"/>
    </source>
</evidence>
<feature type="region of interest" description="Disordered" evidence="12">
    <location>
        <begin position="444"/>
        <end position="491"/>
    </location>
</feature>
<dbReference type="InterPro" id="IPR051970">
    <property type="entry name" value="TEL2_Regulation"/>
</dbReference>
<evidence type="ECO:0000256" key="2">
    <source>
        <dbReference type="ARBA" id="ARBA00004370"/>
    </source>
</evidence>
<dbReference type="GO" id="GO:0042162">
    <property type="term" value="F:telomeric DNA binding"/>
    <property type="evidence" value="ECO:0007669"/>
    <property type="project" value="TreeGrafter"/>
</dbReference>
<evidence type="ECO:0000256" key="1">
    <source>
        <dbReference type="ARBA" id="ARBA00004123"/>
    </source>
</evidence>
<dbReference type="Pfam" id="PF25320">
    <property type="entry name" value="TELO2_ARM"/>
    <property type="match status" value="1"/>
</dbReference>
<gene>
    <name evidence="16 17" type="primary">TELO2</name>
</gene>
<evidence type="ECO:0000256" key="5">
    <source>
        <dbReference type="ARBA" id="ARBA00006133"/>
    </source>
</evidence>
<protein>
    <recommendedName>
        <fullName evidence="6">Telomere length regulation protein TEL2 homolog</fullName>
    </recommendedName>
</protein>
<dbReference type="OrthoDB" id="10258062at2759"/>
<dbReference type="Pfam" id="PF10193">
    <property type="entry name" value="Telomere_reg-2"/>
    <property type="match status" value="1"/>
</dbReference>
<dbReference type="PANTHER" id="PTHR15830">
    <property type="entry name" value="TELOMERE LENGTH REGULATION PROTEIN TEL2 FAMILY MEMBER"/>
    <property type="match status" value="1"/>
</dbReference>
<dbReference type="AlphaFoldDB" id="A0A6P7YYP8"/>
<sequence length="841" mass="94705">MEPECHQVCYAVKDAMDVLFSSSSGVQIAAVLKTMKQYLGQGGISTTLREREEFSRIHFSPFLRCLIAKVIPDRLELLTLEQQELLESFFLEGPPDQTFLVLLDCIMCTEPSFCLMKIVGILENFLCKGRLAALMWEVCQQQAQVTSPLLQETLLSKIVCLPDHLSNKLHEENLSAFYPQNYFPLLGREIVFVLQKISEALRDGKNCSISFVSQVLGKVCLQGRREEVLSVVLPRLTAFTQLDCIWQRMCWRLVESVPDRWMEAVVSGFVQMAPGAVVLCRLLGNLVMKNKKAQFVLTQKMLLLQYGYKTTVLQSLLGYLALDSSRRPLLMQVLKELLETWGSSSAVKHSPIEQQLYISKAILICLCHLKEEELESHKQELLSYLMAGVQCHLDSNLLQVRRLGMIVAEGISSCISLDGSCLKFQYEEDEQSRELLSLLTPAVQTVNPQPPKNGTDSRLCHTSGAASPVDMEVRPTAQDLESDSELDSDDELVPYDMSEDKELKKTKAPVYIRDCIEVLTGSEDVEKLEATLGVLKGLILKNQAMTKEVSVELVKVLLHLEDKSNLECFTELRHGAMVAVTVTDPISVSQYLSAQFYSMNYSLRQRMDILDAWAFNFWVTGEVKVLAIAAQELSQPKAPSSQGPAVQTLSKQVKSDPDSGISKDWKKIVQERIESKTRRFAKGASRPDPEPIPNRYNSVAGYFFFPLIRNFDRPLATFDLLGDDRLVLGRLLHTLGILIYCALHTMVAAQMGKALLELVWSLRFHTDPYVRQSLLFCISTTLLSVPSERLLTDMADELLEMQSWLADVAEKDPDVDCRKLSLQSLLLMENLKKKINPDSPV</sequence>
<dbReference type="InterPro" id="IPR038528">
    <property type="entry name" value="TEL2_C_sf"/>
</dbReference>
<dbReference type="GO" id="GO:0051879">
    <property type="term" value="F:Hsp90 protein binding"/>
    <property type="evidence" value="ECO:0007669"/>
    <property type="project" value="TreeGrafter"/>
</dbReference>
<evidence type="ECO:0000256" key="10">
    <source>
        <dbReference type="ARBA" id="ARBA00023242"/>
    </source>
</evidence>
<dbReference type="GeneID" id="115476255"/>
<dbReference type="GO" id="GO:0005829">
    <property type="term" value="C:cytosol"/>
    <property type="evidence" value="ECO:0007669"/>
    <property type="project" value="TreeGrafter"/>
</dbReference>
<dbReference type="FunFam" id="1.25.40.720:FF:000001">
    <property type="entry name" value="Telomere length regulation protein TEL2"/>
    <property type="match status" value="1"/>
</dbReference>
<keyword evidence="7" id="KW-0963">Cytoplasm</keyword>
<dbReference type="FunFam" id="1.25.40.720:FF:000003">
    <property type="entry name" value="Telomere length regulation protein TEL2 homolog"/>
    <property type="match status" value="1"/>
</dbReference>
<comment type="function">
    <text evidence="11">Regulator of the DNA damage response (DDR). Part of the TTT complex that is required to stabilize protein levels of the phosphatidylinositol 3-kinase-related protein kinase (PIKK) family proteins. Promotes assembly, stabilizes and maintains the activity of TORC complexes, which regulate cell growth and survival in response to nutrient and hormonal signals. May be involved in telomere length regulation.</text>
</comment>
<dbReference type="GO" id="GO:0000781">
    <property type="term" value="C:chromosome, telomeric region"/>
    <property type="evidence" value="ECO:0007669"/>
    <property type="project" value="UniProtKB-SubCell"/>
</dbReference>
<dbReference type="InterPro" id="IPR057348">
    <property type="entry name" value="TELO2_ARM"/>
</dbReference>
<evidence type="ECO:0000256" key="11">
    <source>
        <dbReference type="ARBA" id="ARBA00053338"/>
    </source>
</evidence>
<comment type="subcellular location">
    <subcellularLocation>
        <location evidence="4">Chromosome</location>
        <location evidence="4">Telomere</location>
    </subcellularLocation>
    <subcellularLocation>
        <location evidence="3">Cytoplasm</location>
    </subcellularLocation>
    <subcellularLocation>
        <location evidence="2">Membrane</location>
    </subcellularLocation>
    <subcellularLocation>
        <location evidence="1">Nucleus</location>
    </subcellularLocation>
</comment>
<feature type="region of interest" description="Disordered" evidence="12">
    <location>
        <begin position="636"/>
        <end position="661"/>
    </location>
</feature>
<keyword evidence="15" id="KW-1185">Reference proteome</keyword>
<feature type="domain" description="TELO2 ARM repeat" evidence="14">
    <location>
        <begin position="324"/>
        <end position="415"/>
    </location>
</feature>
<dbReference type="PANTHER" id="PTHR15830:SF10">
    <property type="entry name" value="TELOMERE LENGTH REGULATION PROTEIN TEL2 HOMOLOG"/>
    <property type="match status" value="1"/>
</dbReference>
<feature type="compositionally biased region" description="Polar residues" evidence="12">
    <location>
        <begin position="636"/>
        <end position="652"/>
    </location>
</feature>
<dbReference type="RefSeq" id="XP_030068390.1">
    <property type="nucleotide sequence ID" value="XM_030212530.1"/>
</dbReference>
<accession>A0A6P7YYP8</accession>
<evidence type="ECO:0000313" key="16">
    <source>
        <dbReference type="RefSeq" id="XP_030068389.1"/>
    </source>
</evidence>
<dbReference type="Proteomes" id="UP000515156">
    <property type="component" value="Chromosome 8"/>
</dbReference>
<proteinExistence type="inferred from homology"/>
<dbReference type="GO" id="GO:0051083">
    <property type="term" value="P:'de novo' cotranslational protein folding"/>
    <property type="evidence" value="ECO:0007669"/>
    <property type="project" value="TreeGrafter"/>
</dbReference>